<dbReference type="OrthoDB" id="341259at2759"/>
<dbReference type="EMBL" id="CM003099">
    <property type="protein sequence ID" value="KUI66444.1"/>
    <property type="molecule type" value="Genomic_DNA"/>
</dbReference>
<feature type="transmembrane region" description="Helical" evidence="6">
    <location>
        <begin position="800"/>
        <end position="818"/>
    </location>
</feature>
<dbReference type="GO" id="GO:0016020">
    <property type="term" value="C:membrane"/>
    <property type="evidence" value="ECO:0007669"/>
    <property type="project" value="UniProtKB-SubCell"/>
</dbReference>
<evidence type="ECO:0008006" key="9">
    <source>
        <dbReference type="Google" id="ProtNLM"/>
    </source>
</evidence>
<protein>
    <recommendedName>
        <fullName evidence="9">Magnesium transport protein CorA</fullName>
    </recommendedName>
</protein>
<organism evidence="7 8">
    <name type="scientific">Cytospora mali</name>
    <name type="common">Apple Valsa canker fungus</name>
    <name type="synonym">Valsa mali</name>
    <dbReference type="NCBI Taxonomy" id="578113"/>
    <lineage>
        <taxon>Eukaryota</taxon>
        <taxon>Fungi</taxon>
        <taxon>Dikarya</taxon>
        <taxon>Ascomycota</taxon>
        <taxon>Pezizomycotina</taxon>
        <taxon>Sordariomycetes</taxon>
        <taxon>Sordariomycetidae</taxon>
        <taxon>Diaporthales</taxon>
        <taxon>Cytosporaceae</taxon>
        <taxon>Cytospora</taxon>
    </lineage>
</organism>
<evidence type="ECO:0000256" key="3">
    <source>
        <dbReference type="ARBA" id="ARBA00022989"/>
    </source>
</evidence>
<keyword evidence="4 6" id="KW-0472">Membrane</keyword>
<dbReference type="Proteomes" id="UP000078559">
    <property type="component" value="Chromosome 2"/>
</dbReference>
<evidence type="ECO:0000313" key="8">
    <source>
        <dbReference type="Proteomes" id="UP000078559"/>
    </source>
</evidence>
<keyword evidence="2 6" id="KW-0812">Transmembrane</keyword>
<evidence type="ECO:0000313" key="7">
    <source>
        <dbReference type="EMBL" id="KUI66444.1"/>
    </source>
</evidence>
<name>A0A194VQH7_CYTMA</name>
<evidence type="ECO:0000256" key="4">
    <source>
        <dbReference type="ARBA" id="ARBA00023136"/>
    </source>
</evidence>
<gene>
    <name evidence="7" type="ORF">VM1G_02169</name>
</gene>
<dbReference type="Gene3D" id="1.20.58.340">
    <property type="entry name" value="Magnesium transport protein CorA, transmembrane region"/>
    <property type="match status" value="1"/>
</dbReference>
<keyword evidence="8" id="KW-1185">Reference proteome</keyword>
<dbReference type="GO" id="GO:0046873">
    <property type="term" value="F:metal ion transmembrane transporter activity"/>
    <property type="evidence" value="ECO:0007669"/>
    <property type="project" value="InterPro"/>
</dbReference>
<dbReference type="SUPFAM" id="SSF144083">
    <property type="entry name" value="Magnesium transport protein CorA, transmembrane region"/>
    <property type="match status" value="1"/>
</dbReference>
<feature type="transmembrane region" description="Helical" evidence="6">
    <location>
        <begin position="830"/>
        <end position="852"/>
    </location>
</feature>
<evidence type="ECO:0000256" key="1">
    <source>
        <dbReference type="ARBA" id="ARBA00004141"/>
    </source>
</evidence>
<evidence type="ECO:0000256" key="5">
    <source>
        <dbReference type="SAM" id="MobiDB-lite"/>
    </source>
</evidence>
<comment type="subcellular location">
    <subcellularLocation>
        <location evidence="1">Membrane</location>
        <topology evidence="1">Multi-pass membrane protein</topology>
    </subcellularLocation>
</comment>
<keyword evidence="3 6" id="KW-1133">Transmembrane helix</keyword>
<dbReference type="InterPro" id="IPR050829">
    <property type="entry name" value="CorA_MIT"/>
</dbReference>
<dbReference type="PANTHER" id="PTHR47685">
    <property type="entry name" value="MAGNESIUM TRANSPORT PROTEIN CORA"/>
    <property type="match status" value="1"/>
</dbReference>
<feature type="compositionally biased region" description="Basic and acidic residues" evidence="5">
    <location>
        <begin position="866"/>
        <end position="885"/>
    </location>
</feature>
<dbReference type="PANTHER" id="PTHR47685:SF1">
    <property type="entry name" value="MAGNESIUM TRANSPORT PROTEIN CORA"/>
    <property type="match status" value="1"/>
</dbReference>
<evidence type="ECO:0000256" key="2">
    <source>
        <dbReference type="ARBA" id="ARBA00022692"/>
    </source>
</evidence>
<accession>A0A194VQH7</accession>
<feature type="region of interest" description="Disordered" evidence="5">
    <location>
        <begin position="866"/>
        <end position="941"/>
    </location>
</feature>
<dbReference type="AlphaFoldDB" id="A0A194VQH7"/>
<dbReference type="InterPro" id="IPR002523">
    <property type="entry name" value="MgTranspt_CorA/ZnTranspt_ZntB"/>
</dbReference>
<proteinExistence type="predicted"/>
<dbReference type="InterPro" id="IPR045863">
    <property type="entry name" value="CorA_TM1_TM2"/>
</dbReference>
<sequence>MSVEFLDLLLQMEDHDILPTCLSAERHKPQDYILHYMGCEQYFQREEYLASLSTEQATQVEAKLRRIQYIRTAFKNDAVEGRRLAHNLSSSFRRLRSTKEFEEGITRVRELRTMHFALNGTTQKDVKTSNRFHQAEYDPDIDANAYFMRFKNGKLVRNIDDKRFHEQWPCHRISVDDLINGDVENSPMIPPENTINYIHFPANNMSWAEKAIDKYFKQATDTGYAQPPDRFPLTPSSEALPPDCMLPGRRLLGPRYWKSQQQSSCVTGKYMGPMCEAISVQTGDDETKDSIALFMPYLNWDTVRHQSKMNEAIQKENERHKMERSRIECKLGGARVRQRGLQMLNAHSKQPNSAFRLENRTKTVEKSNNGKIPKPPARSATGAFASIMKRHGRFGKLPLWSAFVTDEAGRIIAGTEIGQVLFDAAMMYEAMLTFQERSLIKKYMHSDLPLHPRRTLEQTNEWTLGLSWHASARDQVVHRATRPKQLDVQKVDPFTMEWRDRIRKLPRLMMIDQLWMWVIDDQTIITCFPDNGDLNGYNHLDFPGVHQNIRNAIVKFGTSRIQSVFDLAVIILGEVQVSKASMRGVNLGPDEDYIHFMQIFRQAIRDVATKHSFGAEQYWEWARIFSRLAHTEINSGLSDLIVPFLDIGKEGELQGQIKSIVRDLDIMLRISIEQKEMLEKFEKAVGQISRSINPVDMESIYGELKANIENLEDMQKSAGDISASLDYLISLKQQQVTVVQAWQAMKQGDDTQKQNVTLLVFTVVTVVFLPMSFISSVFGMNNKEIAGMDAPMTLADQFKWMIPLSFGIVAITYYMAFGSPTKMTRNAFRWVYIKFGMYRFFTPSDITFGAIMRKLKGRMRKKEVAQEWERRRSEQMTKDAQDRRAATRRGAVTEQRQASETIPPDTTVKARRVGERQTSEPVPPDTQVKGRHSEHTSQSGISTIYQRMNSFAGKKRATTGDIV</sequence>
<evidence type="ECO:0000256" key="6">
    <source>
        <dbReference type="SAM" id="Phobius"/>
    </source>
</evidence>
<reference evidence="7" key="1">
    <citation type="submission" date="2014-12" db="EMBL/GenBank/DDBJ databases">
        <title>Genome Sequence of Valsa Canker Pathogens Uncovers a Specific Adaption of Colonization on Woody Bark.</title>
        <authorList>
            <person name="Yin Z."/>
            <person name="Liu H."/>
            <person name="Gao X."/>
            <person name="Li Z."/>
            <person name="Song N."/>
            <person name="Ke X."/>
            <person name="Dai Q."/>
            <person name="Wu Y."/>
            <person name="Sun Y."/>
            <person name="Xu J.-R."/>
            <person name="Kang Z.K."/>
            <person name="Wang L."/>
            <person name="Huang L."/>
        </authorList>
    </citation>
    <scope>NUCLEOTIDE SEQUENCE [LARGE SCALE GENOMIC DNA]</scope>
    <source>
        <strain evidence="7">03-8</strain>
    </source>
</reference>
<feature type="transmembrane region" description="Helical" evidence="6">
    <location>
        <begin position="756"/>
        <end position="779"/>
    </location>
</feature>
<dbReference type="Pfam" id="PF01544">
    <property type="entry name" value="CorA"/>
    <property type="match status" value="1"/>
</dbReference>